<evidence type="ECO:0000256" key="1">
    <source>
        <dbReference type="SAM" id="Phobius"/>
    </source>
</evidence>
<dbReference type="AlphaFoldDB" id="A0A5N6GK19"/>
<dbReference type="Proteomes" id="UP000325434">
    <property type="component" value="Unassembled WGS sequence"/>
</dbReference>
<gene>
    <name evidence="2" type="ORF">BDV35DRAFT_366873</name>
</gene>
<reference evidence="2" key="1">
    <citation type="submission" date="2019-04" db="EMBL/GenBank/DDBJ databases">
        <title>Friends and foes A comparative genomics study of 23 Aspergillus species from section Flavi.</title>
        <authorList>
            <consortium name="DOE Joint Genome Institute"/>
            <person name="Kjaerbolling I."/>
            <person name="Vesth T."/>
            <person name="Frisvad J.C."/>
            <person name="Nybo J.L."/>
            <person name="Theobald S."/>
            <person name="Kildgaard S."/>
            <person name="Isbrandt T."/>
            <person name="Kuo A."/>
            <person name="Sato A."/>
            <person name="Lyhne E.K."/>
            <person name="Kogle M.E."/>
            <person name="Wiebenga A."/>
            <person name="Kun R.S."/>
            <person name="Lubbers R.J."/>
            <person name="Makela M.R."/>
            <person name="Barry K."/>
            <person name="Chovatia M."/>
            <person name="Clum A."/>
            <person name="Daum C."/>
            <person name="Haridas S."/>
            <person name="He G."/>
            <person name="LaButti K."/>
            <person name="Lipzen A."/>
            <person name="Mondo S."/>
            <person name="Riley R."/>
            <person name="Salamov A."/>
            <person name="Simmons B.A."/>
            <person name="Magnuson J.K."/>
            <person name="Henrissat B."/>
            <person name="Mortensen U.H."/>
            <person name="Larsen T.O."/>
            <person name="Devries R.P."/>
            <person name="Grigoriev I.V."/>
            <person name="Machida M."/>
            <person name="Baker S.E."/>
            <person name="Andersen M.R."/>
        </authorList>
    </citation>
    <scope>NUCLEOTIDE SEQUENCE [LARGE SCALE GENOMIC DNA]</scope>
    <source>
        <strain evidence="2">CBS 121.62</strain>
    </source>
</reference>
<keyword evidence="1" id="KW-1133">Transmembrane helix</keyword>
<feature type="transmembrane region" description="Helical" evidence="1">
    <location>
        <begin position="35"/>
        <end position="55"/>
    </location>
</feature>
<feature type="transmembrane region" description="Helical" evidence="1">
    <location>
        <begin position="61"/>
        <end position="78"/>
    </location>
</feature>
<proteinExistence type="predicted"/>
<keyword evidence="1" id="KW-0812">Transmembrane</keyword>
<dbReference type="EMBL" id="ML734669">
    <property type="protein sequence ID" value="KAB8242197.1"/>
    <property type="molecule type" value="Genomic_DNA"/>
</dbReference>
<protein>
    <submittedName>
        <fullName evidence="2">Uncharacterized protein</fullName>
    </submittedName>
</protein>
<accession>A0A5N6GK19</accession>
<name>A0A5N6GK19_ASPFL</name>
<sequence length="79" mass="9435">MFSFSFLCISIEVCRLVDCHRKTVNENESMMMQTLLATPIFLWGFVFVLFFFLGYFSFPPLLARGKFFLFVFYLFIFVL</sequence>
<keyword evidence="1" id="KW-0472">Membrane</keyword>
<evidence type="ECO:0000313" key="2">
    <source>
        <dbReference type="EMBL" id="KAB8242197.1"/>
    </source>
</evidence>
<organism evidence="2">
    <name type="scientific">Aspergillus flavus</name>
    <dbReference type="NCBI Taxonomy" id="5059"/>
    <lineage>
        <taxon>Eukaryota</taxon>
        <taxon>Fungi</taxon>
        <taxon>Dikarya</taxon>
        <taxon>Ascomycota</taxon>
        <taxon>Pezizomycotina</taxon>
        <taxon>Eurotiomycetes</taxon>
        <taxon>Eurotiomycetidae</taxon>
        <taxon>Eurotiales</taxon>
        <taxon>Aspergillaceae</taxon>
        <taxon>Aspergillus</taxon>
        <taxon>Aspergillus subgen. Circumdati</taxon>
    </lineage>
</organism>